<name>A0ABP6VE36_9ACTN</name>
<proteinExistence type="predicted"/>
<feature type="signal peptide" evidence="1">
    <location>
        <begin position="1"/>
        <end position="21"/>
    </location>
</feature>
<dbReference type="RefSeq" id="WP_218236309.1">
    <property type="nucleotide sequence ID" value="NZ_BAABBB010000009.1"/>
</dbReference>
<accession>A0ABP6VE36</accession>
<evidence type="ECO:0000256" key="1">
    <source>
        <dbReference type="SAM" id="SignalP"/>
    </source>
</evidence>
<dbReference type="EMBL" id="BAABBB010000009">
    <property type="protein sequence ID" value="GAA3533771.1"/>
    <property type="molecule type" value="Genomic_DNA"/>
</dbReference>
<evidence type="ECO:0000313" key="3">
    <source>
        <dbReference type="Proteomes" id="UP001500301"/>
    </source>
</evidence>
<feature type="chain" id="PRO_5046889124" description="Lipoprotein" evidence="1">
    <location>
        <begin position="22"/>
        <end position="162"/>
    </location>
</feature>
<keyword evidence="3" id="KW-1185">Reference proteome</keyword>
<evidence type="ECO:0008006" key="4">
    <source>
        <dbReference type="Google" id="ProtNLM"/>
    </source>
</evidence>
<reference evidence="3" key="1">
    <citation type="journal article" date="2019" name="Int. J. Syst. Evol. Microbiol.">
        <title>The Global Catalogue of Microorganisms (GCM) 10K type strain sequencing project: providing services to taxonomists for standard genome sequencing and annotation.</title>
        <authorList>
            <consortium name="The Broad Institute Genomics Platform"/>
            <consortium name="The Broad Institute Genome Sequencing Center for Infectious Disease"/>
            <person name="Wu L."/>
            <person name="Ma J."/>
        </authorList>
    </citation>
    <scope>NUCLEOTIDE SEQUENCE [LARGE SCALE GENOMIC DNA]</scope>
    <source>
        <strain evidence="3">JCM 17460</strain>
    </source>
</reference>
<dbReference type="Proteomes" id="UP001500301">
    <property type="component" value="Unassembled WGS sequence"/>
</dbReference>
<comment type="caution">
    <text evidence="2">The sequence shown here is derived from an EMBL/GenBank/DDBJ whole genome shotgun (WGS) entry which is preliminary data.</text>
</comment>
<keyword evidence="1" id="KW-0732">Signal</keyword>
<protein>
    <recommendedName>
        <fullName evidence="4">Lipoprotein</fullName>
    </recommendedName>
</protein>
<dbReference type="PROSITE" id="PS51257">
    <property type="entry name" value="PROKAR_LIPOPROTEIN"/>
    <property type="match status" value="1"/>
</dbReference>
<organism evidence="2 3">
    <name type="scientific">Nocardioides daeguensis</name>
    <dbReference type="NCBI Taxonomy" id="908359"/>
    <lineage>
        <taxon>Bacteria</taxon>
        <taxon>Bacillati</taxon>
        <taxon>Actinomycetota</taxon>
        <taxon>Actinomycetes</taxon>
        <taxon>Propionibacteriales</taxon>
        <taxon>Nocardioidaceae</taxon>
        <taxon>Nocardioides</taxon>
    </lineage>
</organism>
<gene>
    <name evidence="2" type="ORF">GCM10022263_22590</name>
</gene>
<sequence>MTVRGRTAIRLAALVAVPALASGCSDRPVDRLNDRLAEREAAVRSCAATRCVDEIAVLVTALGRVPGVVAVTTATYQPEQVTDGASVTGALVVADDVDCHDLEEQAAELGWQSSVSPLMSLDFDCSTLAGGGRPGYLHTLVRPTSPAQLDDWGDRGTLSATG</sequence>
<evidence type="ECO:0000313" key="2">
    <source>
        <dbReference type="EMBL" id="GAA3533771.1"/>
    </source>
</evidence>